<comment type="caution">
    <text evidence="2">The sequence shown here is derived from an EMBL/GenBank/DDBJ whole genome shotgun (WGS) entry which is preliminary data.</text>
</comment>
<sequence length="552" mass="63372">MVVDASANGVLLSKSYNEAYEIIERIANNNYQWPTNPEASGIRVVGIHEVDAFTSLAAQLENLLKAYMEKNGALIQGQTATLENLENQVGQLINELRSRPQGVVPNNIENPPPAKSSNNLENLLKHCKVVTLRSGRTLEPNAVEVEDEPMKPKKRIGSTNYARKMSQKNCSVQVKNPPPPYPQRLQNQKQEVQFKKNLDVLKQLHINIPLVEALEQMPNYMKFMKEVLFKKKRLGEVETVALMKECSAFLQNKLSPKMKDLGSFTIPCNIGYSYYGRALCDLGSSINLMPMCVFRQLRIGEVRPTTVTLQLVNRSLSHLKGKIEDILVRVDKFIFLADFIMLDFETDKKVPISLGRPFLATGRMLINVQKDKLSMRVHNDVVTFNVFNAIKSCDEIKECSTVSKMESLVIQELEHISKDLFDSLDLSSQGFNTPKASIEKPPESELNKGRRGLTQSWVFDSGKFKSRWLEARVIYPDSYSYWVSPIERRLKKDEITTITNDDNELILTRTDTSWMISRKFNKDTRKDHFMFLFLDQMLSYFFFLFGYDWYDK</sequence>
<organism evidence="2 3">
    <name type="scientific">Gossypium australe</name>
    <dbReference type="NCBI Taxonomy" id="47621"/>
    <lineage>
        <taxon>Eukaryota</taxon>
        <taxon>Viridiplantae</taxon>
        <taxon>Streptophyta</taxon>
        <taxon>Embryophyta</taxon>
        <taxon>Tracheophyta</taxon>
        <taxon>Spermatophyta</taxon>
        <taxon>Magnoliopsida</taxon>
        <taxon>eudicotyledons</taxon>
        <taxon>Gunneridae</taxon>
        <taxon>Pentapetalae</taxon>
        <taxon>rosids</taxon>
        <taxon>malvids</taxon>
        <taxon>Malvales</taxon>
        <taxon>Malvaceae</taxon>
        <taxon>Malvoideae</taxon>
        <taxon>Gossypium</taxon>
    </lineage>
</organism>
<dbReference type="InterPro" id="IPR021109">
    <property type="entry name" value="Peptidase_aspartic_dom_sf"/>
</dbReference>
<evidence type="ECO:0000313" key="3">
    <source>
        <dbReference type="Proteomes" id="UP000325315"/>
    </source>
</evidence>
<dbReference type="Proteomes" id="UP000325315">
    <property type="component" value="Unassembled WGS sequence"/>
</dbReference>
<feature type="coiled-coil region" evidence="1">
    <location>
        <begin position="50"/>
        <end position="95"/>
    </location>
</feature>
<dbReference type="PANTHER" id="PTHR33067:SF39">
    <property type="entry name" value="TRANSCRIPTION FACTOR INTERACTOR AND REGULATOR CCHC(ZN) FAMILY"/>
    <property type="match status" value="1"/>
</dbReference>
<dbReference type="Gene3D" id="2.40.70.10">
    <property type="entry name" value="Acid Proteases"/>
    <property type="match status" value="1"/>
</dbReference>
<evidence type="ECO:0000256" key="1">
    <source>
        <dbReference type="SAM" id="Coils"/>
    </source>
</evidence>
<dbReference type="OrthoDB" id="1937287at2759"/>
<proteinExistence type="predicted"/>
<gene>
    <name evidence="2" type="ORF">EPI10_002071</name>
</gene>
<name>A0A5B6VD46_9ROSI</name>
<keyword evidence="1" id="KW-0175">Coiled coil</keyword>
<dbReference type="CDD" id="cd00303">
    <property type="entry name" value="retropepsin_like"/>
    <property type="match status" value="1"/>
</dbReference>
<dbReference type="AlphaFoldDB" id="A0A5B6VD46"/>
<dbReference type="PANTHER" id="PTHR33067">
    <property type="entry name" value="RNA-DIRECTED DNA POLYMERASE-RELATED"/>
    <property type="match status" value="1"/>
</dbReference>
<accession>A0A5B6VD46</accession>
<protein>
    <submittedName>
        <fullName evidence="2">Bromodomain-containing protein</fullName>
    </submittedName>
</protein>
<dbReference type="EMBL" id="SMMG02000007">
    <property type="protein sequence ID" value="KAA3467022.1"/>
    <property type="molecule type" value="Genomic_DNA"/>
</dbReference>
<evidence type="ECO:0000313" key="2">
    <source>
        <dbReference type="EMBL" id="KAA3467022.1"/>
    </source>
</evidence>
<keyword evidence="3" id="KW-1185">Reference proteome</keyword>
<reference evidence="3" key="1">
    <citation type="journal article" date="2019" name="Plant Biotechnol. J.">
        <title>Genome sequencing of the Australian wild diploid species Gossypium australe highlights disease resistance and delayed gland morphogenesis.</title>
        <authorList>
            <person name="Cai Y."/>
            <person name="Cai X."/>
            <person name="Wang Q."/>
            <person name="Wang P."/>
            <person name="Zhang Y."/>
            <person name="Cai C."/>
            <person name="Xu Y."/>
            <person name="Wang K."/>
            <person name="Zhou Z."/>
            <person name="Wang C."/>
            <person name="Geng S."/>
            <person name="Li B."/>
            <person name="Dong Q."/>
            <person name="Hou Y."/>
            <person name="Wang H."/>
            <person name="Ai P."/>
            <person name="Liu Z."/>
            <person name="Yi F."/>
            <person name="Sun M."/>
            <person name="An G."/>
            <person name="Cheng J."/>
            <person name="Zhang Y."/>
            <person name="Shi Q."/>
            <person name="Xie Y."/>
            <person name="Shi X."/>
            <person name="Chang Y."/>
            <person name="Huang F."/>
            <person name="Chen Y."/>
            <person name="Hong S."/>
            <person name="Mi L."/>
            <person name="Sun Q."/>
            <person name="Zhang L."/>
            <person name="Zhou B."/>
            <person name="Peng R."/>
            <person name="Zhang X."/>
            <person name="Liu F."/>
        </authorList>
    </citation>
    <scope>NUCLEOTIDE SEQUENCE [LARGE SCALE GENOMIC DNA]</scope>
    <source>
        <strain evidence="3">cv. PA1801</strain>
    </source>
</reference>